<evidence type="ECO:0000256" key="5">
    <source>
        <dbReference type="ARBA" id="ARBA00022989"/>
    </source>
</evidence>
<comment type="subcellular location">
    <subcellularLocation>
        <location evidence="1">Cell membrane</location>
        <topology evidence="1">Multi-pass membrane protein</topology>
    </subcellularLocation>
</comment>
<accession>A0ABW2SR55</accession>
<dbReference type="PROSITE" id="PS50929">
    <property type="entry name" value="ABC_TM1F"/>
    <property type="match status" value="1"/>
</dbReference>
<evidence type="ECO:0000256" key="8">
    <source>
        <dbReference type="SAM" id="Phobius"/>
    </source>
</evidence>
<evidence type="ECO:0000256" key="3">
    <source>
        <dbReference type="ARBA" id="ARBA00022741"/>
    </source>
</evidence>
<keyword evidence="4 11" id="KW-0067">ATP-binding</keyword>
<keyword evidence="5 8" id="KW-1133">Transmembrane helix</keyword>
<dbReference type="PANTHER" id="PTHR43394:SF1">
    <property type="entry name" value="ATP-BINDING CASSETTE SUB-FAMILY B MEMBER 10, MITOCHONDRIAL"/>
    <property type="match status" value="1"/>
</dbReference>
<organism evidence="11 12">
    <name type="scientific">Schaalia naturae</name>
    <dbReference type="NCBI Taxonomy" id="635203"/>
    <lineage>
        <taxon>Bacteria</taxon>
        <taxon>Bacillati</taxon>
        <taxon>Actinomycetota</taxon>
        <taxon>Actinomycetes</taxon>
        <taxon>Actinomycetales</taxon>
        <taxon>Actinomycetaceae</taxon>
        <taxon>Schaalia</taxon>
    </lineage>
</organism>
<sequence>MTPSPRSKPTGPQAEPAPPSPESPDSARTQEEGATPQTREQERQITRRSWDLLRSLLHPVRLAFLGLAVMVVLAQFTGVVGPWLIAWAIDHALPALLGGDGLPATLVAGAYLVAGLATGLLTLGFERQSSVLGQRMLVDLRRRVFRHTQRLDLEFHQRYTSGRLVARQTNDMETLRELLEGGVQVIVGSTLTMALTAISIVSLDGPTALVMVAMLVPCLALTVWFQRRSKVAYRRIRTHSARLIVKFTETFTGIRAVQTFRAEDRQESGYTAIAGDYRDATQDSVMISGVYQSGFRLLGNLTVALVLLVGGLRVANGALSVGVLLALVLYARRFFQPVDQIAAFYNTWQSSTAAMEKIAQLLAEAPAVADPARPVALGRSGGRLDFEDVAFRYSGDGPEVLHPVSLHIPAGQTVALVGRTGAGKSTIAKLVARFYDVTRGSVRLDGVDVRSLSARDLHRAVVMVTQEAFLFGGTVRDNIALGRPDATDAEIRAAAEAVGADGFIRAMPYGYNTDVNKRGGRVSAGQRQLISFARAFLADPEVLILDEATSSLDLPSERQVQDGLTSLLAARPGGGAGRTALIIAHRLSTVMIADRVLVVDDGRIVEDGSPSDLIARGGQFASLYRAWQDTLH</sequence>
<dbReference type="SUPFAM" id="SSF52540">
    <property type="entry name" value="P-loop containing nucleoside triphosphate hydrolases"/>
    <property type="match status" value="1"/>
</dbReference>
<evidence type="ECO:0000256" key="6">
    <source>
        <dbReference type="ARBA" id="ARBA00023136"/>
    </source>
</evidence>
<dbReference type="SMART" id="SM00382">
    <property type="entry name" value="AAA"/>
    <property type="match status" value="1"/>
</dbReference>
<keyword evidence="12" id="KW-1185">Reference proteome</keyword>
<dbReference type="CDD" id="cd18546">
    <property type="entry name" value="ABC_6TM_Rv0194_D2_like"/>
    <property type="match status" value="1"/>
</dbReference>
<keyword evidence="3" id="KW-0547">Nucleotide-binding</keyword>
<evidence type="ECO:0000256" key="1">
    <source>
        <dbReference type="ARBA" id="ARBA00004651"/>
    </source>
</evidence>
<dbReference type="InterPro" id="IPR039421">
    <property type="entry name" value="Type_1_exporter"/>
</dbReference>
<evidence type="ECO:0000313" key="12">
    <source>
        <dbReference type="Proteomes" id="UP001596527"/>
    </source>
</evidence>
<feature type="transmembrane region" description="Helical" evidence="8">
    <location>
        <begin position="101"/>
        <end position="125"/>
    </location>
</feature>
<gene>
    <name evidence="11" type="ORF">ACFQWG_12400</name>
</gene>
<keyword evidence="2 8" id="KW-0812">Transmembrane</keyword>
<protein>
    <submittedName>
        <fullName evidence="11">ABC transporter ATP-binding protein</fullName>
    </submittedName>
</protein>
<dbReference type="Pfam" id="PF00664">
    <property type="entry name" value="ABC_membrane"/>
    <property type="match status" value="1"/>
</dbReference>
<evidence type="ECO:0000256" key="7">
    <source>
        <dbReference type="SAM" id="MobiDB-lite"/>
    </source>
</evidence>
<dbReference type="InterPro" id="IPR003593">
    <property type="entry name" value="AAA+_ATPase"/>
</dbReference>
<evidence type="ECO:0000256" key="2">
    <source>
        <dbReference type="ARBA" id="ARBA00022692"/>
    </source>
</evidence>
<dbReference type="PROSITE" id="PS50893">
    <property type="entry name" value="ABC_TRANSPORTER_2"/>
    <property type="match status" value="1"/>
</dbReference>
<dbReference type="InterPro" id="IPR027417">
    <property type="entry name" value="P-loop_NTPase"/>
</dbReference>
<dbReference type="SUPFAM" id="SSF90123">
    <property type="entry name" value="ABC transporter transmembrane region"/>
    <property type="match status" value="1"/>
</dbReference>
<comment type="caution">
    <text evidence="11">The sequence shown here is derived from an EMBL/GenBank/DDBJ whole genome shotgun (WGS) entry which is preliminary data.</text>
</comment>
<evidence type="ECO:0000259" key="9">
    <source>
        <dbReference type="PROSITE" id="PS50893"/>
    </source>
</evidence>
<dbReference type="Gene3D" id="3.40.50.300">
    <property type="entry name" value="P-loop containing nucleotide triphosphate hydrolases"/>
    <property type="match status" value="1"/>
</dbReference>
<feature type="domain" description="ABC transporter" evidence="9">
    <location>
        <begin position="384"/>
        <end position="626"/>
    </location>
</feature>
<feature type="transmembrane region" description="Helical" evidence="8">
    <location>
        <begin position="182"/>
        <end position="201"/>
    </location>
</feature>
<feature type="domain" description="ABC transmembrane type-1" evidence="10">
    <location>
        <begin position="65"/>
        <end position="350"/>
    </location>
</feature>
<dbReference type="InterPro" id="IPR036640">
    <property type="entry name" value="ABC1_TM_sf"/>
</dbReference>
<dbReference type="InterPro" id="IPR017871">
    <property type="entry name" value="ABC_transporter-like_CS"/>
</dbReference>
<dbReference type="PROSITE" id="PS00211">
    <property type="entry name" value="ABC_TRANSPORTER_1"/>
    <property type="match status" value="1"/>
</dbReference>
<evidence type="ECO:0000313" key="11">
    <source>
        <dbReference type="EMBL" id="MFC7581996.1"/>
    </source>
</evidence>
<proteinExistence type="predicted"/>
<dbReference type="InterPro" id="IPR003439">
    <property type="entry name" value="ABC_transporter-like_ATP-bd"/>
</dbReference>
<dbReference type="RefSeq" id="WP_380975764.1">
    <property type="nucleotide sequence ID" value="NZ_JBHTEF010000001.1"/>
</dbReference>
<dbReference type="EMBL" id="JBHTEF010000001">
    <property type="protein sequence ID" value="MFC7581996.1"/>
    <property type="molecule type" value="Genomic_DNA"/>
</dbReference>
<dbReference type="Pfam" id="PF00005">
    <property type="entry name" value="ABC_tran"/>
    <property type="match status" value="1"/>
</dbReference>
<evidence type="ECO:0000259" key="10">
    <source>
        <dbReference type="PROSITE" id="PS50929"/>
    </source>
</evidence>
<keyword evidence="6 8" id="KW-0472">Membrane</keyword>
<dbReference type="Proteomes" id="UP001596527">
    <property type="component" value="Unassembled WGS sequence"/>
</dbReference>
<name>A0ABW2SR55_9ACTO</name>
<dbReference type="GO" id="GO:0005524">
    <property type="term" value="F:ATP binding"/>
    <property type="evidence" value="ECO:0007669"/>
    <property type="project" value="UniProtKB-KW"/>
</dbReference>
<reference evidence="12" key="1">
    <citation type="journal article" date="2019" name="Int. J. Syst. Evol. Microbiol.">
        <title>The Global Catalogue of Microorganisms (GCM) 10K type strain sequencing project: providing services to taxonomists for standard genome sequencing and annotation.</title>
        <authorList>
            <consortium name="The Broad Institute Genomics Platform"/>
            <consortium name="The Broad Institute Genome Sequencing Center for Infectious Disease"/>
            <person name="Wu L."/>
            <person name="Ma J."/>
        </authorList>
    </citation>
    <scope>NUCLEOTIDE SEQUENCE [LARGE SCALE GENOMIC DNA]</scope>
    <source>
        <strain evidence="12">CCUG 56698</strain>
    </source>
</reference>
<feature type="transmembrane region" description="Helical" evidence="8">
    <location>
        <begin position="301"/>
        <end position="331"/>
    </location>
</feature>
<feature type="transmembrane region" description="Helical" evidence="8">
    <location>
        <begin position="207"/>
        <end position="225"/>
    </location>
</feature>
<feature type="region of interest" description="Disordered" evidence="7">
    <location>
        <begin position="1"/>
        <end position="44"/>
    </location>
</feature>
<dbReference type="InterPro" id="IPR011527">
    <property type="entry name" value="ABC1_TM_dom"/>
</dbReference>
<dbReference type="Gene3D" id="1.20.1560.10">
    <property type="entry name" value="ABC transporter type 1, transmembrane domain"/>
    <property type="match status" value="1"/>
</dbReference>
<evidence type="ECO:0000256" key="4">
    <source>
        <dbReference type="ARBA" id="ARBA00022840"/>
    </source>
</evidence>
<dbReference type="PANTHER" id="PTHR43394">
    <property type="entry name" value="ATP-DEPENDENT PERMEASE MDL1, MITOCHONDRIAL"/>
    <property type="match status" value="1"/>
</dbReference>
<feature type="transmembrane region" description="Helical" evidence="8">
    <location>
        <begin position="62"/>
        <end position="89"/>
    </location>
</feature>